<dbReference type="Proteomes" id="UP000295106">
    <property type="component" value="Unassembled WGS sequence"/>
</dbReference>
<dbReference type="AlphaFoldDB" id="A0A4R2M4I5"/>
<comment type="caution">
    <text evidence="3">The sequence shown here is derived from an EMBL/GenBank/DDBJ whole genome shotgun (WGS) entry which is preliminary data.</text>
</comment>
<dbReference type="Pfam" id="PF03572">
    <property type="entry name" value="Peptidase_S41"/>
    <property type="match status" value="1"/>
</dbReference>
<protein>
    <submittedName>
        <fullName evidence="3">Peptidase S41-like protein</fullName>
    </submittedName>
</protein>
<dbReference type="GO" id="GO:0004175">
    <property type="term" value="F:endopeptidase activity"/>
    <property type="evidence" value="ECO:0007669"/>
    <property type="project" value="TreeGrafter"/>
</dbReference>
<keyword evidence="1" id="KW-0732">Signal</keyword>
<gene>
    <name evidence="3" type="ORF">EV684_11421</name>
</gene>
<feature type="chain" id="PRO_5020885730" evidence="1">
    <location>
        <begin position="29"/>
        <end position="450"/>
    </location>
</feature>
<evidence type="ECO:0000259" key="2">
    <source>
        <dbReference type="Pfam" id="PF03572"/>
    </source>
</evidence>
<feature type="domain" description="Tail specific protease" evidence="2">
    <location>
        <begin position="340"/>
        <end position="423"/>
    </location>
</feature>
<dbReference type="RefSeq" id="WP_165908546.1">
    <property type="nucleotide sequence ID" value="NZ_CP181386.1"/>
</dbReference>
<dbReference type="GO" id="GO:0006508">
    <property type="term" value="P:proteolysis"/>
    <property type="evidence" value="ECO:0007669"/>
    <property type="project" value="InterPro"/>
</dbReference>
<proteinExistence type="predicted"/>
<dbReference type="GO" id="GO:0008236">
    <property type="term" value="F:serine-type peptidase activity"/>
    <property type="evidence" value="ECO:0007669"/>
    <property type="project" value="InterPro"/>
</dbReference>
<sequence>MRRTLRWLSAALTCLALGTAAATMPAHAAADWQDDFDALLAGLASNYANFEDQIRVRRLELPALAARQRKALTEATDDAGRRAALEGLLRALRDPHVRIDWAPAADQAPGPVCASGIDGGREGRLQWSRWPAFTPLAHDTARIFSAGLLRRPDGRRLGIVRLGLFVESAYPLACAEAARRLGLAPDAPCDASCAERRDAVAAQVLDTALVDTVRALRAAGAAMLVLDISDNGGGSDWNEAVARRLVGPLRSARIALLKHPAWQDWIDGRLNTLAPGAPEAVEWRRVRSQVARPCDLSVAWSDGEITTGVRPLPCSTLVHGRLHSLGTVEPWGPPVPPGVNRLPLVLLVNEETHSAAEQFAALLQDNRRARIVGSATAGAACGTFTAQGTRFTLPHSGARVHVPDCVRLRDDGSNERRGIVPDTMVPWAPSDSPWLRTVKAAQTLGRLSLR</sequence>
<dbReference type="SUPFAM" id="SSF52096">
    <property type="entry name" value="ClpP/crotonase"/>
    <property type="match status" value="1"/>
</dbReference>
<reference evidence="3 4" key="1">
    <citation type="submission" date="2019-03" db="EMBL/GenBank/DDBJ databases">
        <title>Genomic Encyclopedia of Type Strains, Phase IV (KMG-IV): sequencing the most valuable type-strain genomes for metagenomic binning, comparative biology and taxonomic classification.</title>
        <authorList>
            <person name="Goeker M."/>
        </authorList>
    </citation>
    <scope>NUCLEOTIDE SEQUENCE [LARGE SCALE GENOMIC DNA]</scope>
    <source>
        <strain evidence="3 4">DSM 1709</strain>
    </source>
</reference>
<evidence type="ECO:0000313" key="3">
    <source>
        <dbReference type="EMBL" id="TCO99724.1"/>
    </source>
</evidence>
<accession>A0A4R2M4I5</accession>
<dbReference type="InterPro" id="IPR029045">
    <property type="entry name" value="ClpP/crotonase-like_dom_sf"/>
</dbReference>
<dbReference type="EMBL" id="SLXD01000014">
    <property type="protein sequence ID" value="TCO99724.1"/>
    <property type="molecule type" value="Genomic_DNA"/>
</dbReference>
<feature type="signal peptide" evidence="1">
    <location>
        <begin position="1"/>
        <end position="28"/>
    </location>
</feature>
<dbReference type="PANTHER" id="PTHR32060">
    <property type="entry name" value="TAIL-SPECIFIC PROTEASE"/>
    <property type="match status" value="1"/>
</dbReference>
<dbReference type="GeneID" id="99685515"/>
<dbReference type="Gene3D" id="3.90.226.10">
    <property type="entry name" value="2-enoyl-CoA Hydratase, Chain A, domain 1"/>
    <property type="match status" value="1"/>
</dbReference>
<evidence type="ECO:0000256" key="1">
    <source>
        <dbReference type="SAM" id="SignalP"/>
    </source>
</evidence>
<dbReference type="InterPro" id="IPR005151">
    <property type="entry name" value="Tail-specific_protease"/>
</dbReference>
<evidence type="ECO:0000313" key="4">
    <source>
        <dbReference type="Proteomes" id="UP000295106"/>
    </source>
</evidence>
<organism evidence="3 4">
    <name type="scientific">Rubrivivax gelatinosus</name>
    <name type="common">Rhodocyclus gelatinosus</name>
    <name type="synonym">Rhodopseudomonas gelatinosa</name>
    <dbReference type="NCBI Taxonomy" id="28068"/>
    <lineage>
        <taxon>Bacteria</taxon>
        <taxon>Pseudomonadati</taxon>
        <taxon>Pseudomonadota</taxon>
        <taxon>Betaproteobacteria</taxon>
        <taxon>Burkholderiales</taxon>
        <taxon>Sphaerotilaceae</taxon>
        <taxon>Rubrivivax</taxon>
    </lineage>
</organism>
<dbReference type="PANTHER" id="PTHR32060:SF22">
    <property type="entry name" value="CARBOXYL-TERMINAL-PROCESSING PEPTIDASE 3, CHLOROPLASTIC"/>
    <property type="match status" value="1"/>
</dbReference>
<name>A0A4R2M4I5_RUBGE</name>